<dbReference type="InterPro" id="IPR011257">
    <property type="entry name" value="DNA_glycosylase"/>
</dbReference>
<name>A0A4U8YR96_9BACT</name>
<dbReference type="PANTHER" id="PTHR10242:SF4">
    <property type="entry name" value="OS07G0657600 PROTEIN"/>
    <property type="match status" value="1"/>
</dbReference>
<keyword evidence="2" id="KW-1185">Reference proteome</keyword>
<evidence type="ECO:0000313" key="2">
    <source>
        <dbReference type="Proteomes" id="UP000507962"/>
    </source>
</evidence>
<dbReference type="PANTHER" id="PTHR10242">
    <property type="entry name" value="8-OXOGUANINE DNA GLYCOSYLASE"/>
    <property type="match status" value="1"/>
</dbReference>
<organism evidence="1 2">
    <name type="scientific">Desulfoluna butyratoxydans</name>
    <dbReference type="NCBI Taxonomy" id="231438"/>
    <lineage>
        <taxon>Bacteria</taxon>
        <taxon>Pseudomonadati</taxon>
        <taxon>Thermodesulfobacteriota</taxon>
        <taxon>Desulfobacteria</taxon>
        <taxon>Desulfobacterales</taxon>
        <taxon>Desulfolunaceae</taxon>
        <taxon>Desulfoluna</taxon>
    </lineage>
</organism>
<dbReference type="RefSeq" id="WP_180144061.1">
    <property type="nucleotide sequence ID" value="NZ_CAADHO010000009.1"/>
</dbReference>
<proteinExistence type="predicted"/>
<dbReference type="Proteomes" id="UP000507962">
    <property type="component" value="Unassembled WGS sequence"/>
</dbReference>
<sequence>MTTTTLSLTCPDDYSLETLCLTHGWRQLRPFHWEEDAGFLRYVLHTGARSVDLLISQAGDTLAVEVTGDSPLAEEERAALKTALTTMLALDRETATIKRLAHKTSEAHATLVAQGAGRLLTAPTAWENAAKTLLTTNCSWVLTRKMAEALCSTAFTEPAPSGRCPFPAPAEVNRFSAEELKTLAPVGYRSVYLKALAHCFVANPGLETLLSGGRLSHGEAGAQISKFKGFGEYARIHLMTLLGFYGEIPVDSVVRGYMKAVHGVTDIPPFLDAQYGDWGANRWWKFKMESMLLGKNFP</sequence>
<reference evidence="1 2" key="1">
    <citation type="submission" date="2019-03" db="EMBL/GenBank/DDBJ databases">
        <authorList>
            <person name="Nijsse B."/>
        </authorList>
    </citation>
    <scope>NUCLEOTIDE SEQUENCE [LARGE SCALE GENOMIC DNA]</scope>
    <source>
        <strain evidence="1">Desulfoluna butyratoxydans MSL71</strain>
    </source>
</reference>
<dbReference type="GO" id="GO:0006285">
    <property type="term" value="P:base-excision repair, AP site formation"/>
    <property type="evidence" value="ECO:0007669"/>
    <property type="project" value="TreeGrafter"/>
</dbReference>
<dbReference type="SUPFAM" id="SSF48150">
    <property type="entry name" value="DNA-glycosylase"/>
    <property type="match status" value="1"/>
</dbReference>
<dbReference type="GO" id="GO:0034039">
    <property type="term" value="F:8-oxo-7,8-dihydroguanine DNA N-glycosylase activity"/>
    <property type="evidence" value="ECO:0007669"/>
    <property type="project" value="TreeGrafter"/>
</dbReference>
<gene>
    <name evidence="1" type="ORF">MSL71_40650</name>
</gene>
<dbReference type="Gene3D" id="1.10.340.30">
    <property type="entry name" value="Hypothetical protein, domain 2"/>
    <property type="match status" value="1"/>
</dbReference>
<evidence type="ECO:0000313" key="1">
    <source>
        <dbReference type="EMBL" id="VFQ46401.1"/>
    </source>
</evidence>
<dbReference type="InterPro" id="IPR052054">
    <property type="entry name" value="Oxidative_DNA_repair_enzyme"/>
</dbReference>
<accession>A0A4U8YR96</accession>
<dbReference type="AlphaFoldDB" id="A0A4U8YR96"/>
<dbReference type="EMBL" id="CAADHO010000009">
    <property type="protein sequence ID" value="VFQ46401.1"/>
    <property type="molecule type" value="Genomic_DNA"/>
</dbReference>
<protein>
    <submittedName>
        <fullName evidence="1">Dna glycosylase</fullName>
    </submittedName>
</protein>